<accession>A0ABS1CHX7</accession>
<dbReference type="Proteomes" id="UP000748752">
    <property type="component" value="Unassembled WGS sequence"/>
</dbReference>
<feature type="domain" description="PIN" evidence="1">
    <location>
        <begin position="2"/>
        <end position="119"/>
    </location>
</feature>
<dbReference type="EMBL" id="NRRV01000026">
    <property type="protein sequence ID" value="MBK1631448.1"/>
    <property type="molecule type" value="Genomic_DNA"/>
</dbReference>
<dbReference type="InterPro" id="IPR029060">
    <property type="entry name" value="PIN-like_dom_sf"/>
</dbReference>
<gene>
    <name evidence="2" type="ORF">CKO31_11990</name>
</gene>
<dbReference type="SUPFAM" id="SSF88723">
    <property type="entry name" value="PIN domain-like"/>
    <property type="match status" value="1"/>
</dbReference>
<dbReference type="RefSeq" id="WP_200237699.1">
    <property type="nucleotide sequence ID" value="NZ_NRRV01000026.1"/>
</dbReference>
<organism evidence="2 3">
    <name type="scientific">Thiohalocapsa halophila</name>
    <dbReference type="NCBI Taxonomy" id="69359"/>
    <lineage>
        <taxon>Bacteria</taxon>
        <taxon>Pseudomonadati</taxon>
        <taxon>Pseudomonadota</taxon>
        <taxon>Gammaproteobacteria</taxon>
        <taxon>Chromatiales</taxon>
        <taxon>Chromatiaceae</taxon>
        <taxon>Thiohalocapsa</taxon>
    </lineage>
</organism>
<sequence>MILLDTHIWVRWLLPDDPLPPGLVQRIETAESVGVCAISCWEIGMLVQRGRLSLPLSVSAWVEEATDGSGVEILPLDCVPAHAAAALPEHHRDPADRLIIATAIHLEATLISLDERFPAYFDASPGKAHLVQA</sequence>
<reference evidence="2 3" key="1">
    <citation type="journal article" date="2020" name="Microorganisms">
        <title>Osmotic Adaptation and Compatible Solute Biosynthesis of Phototrophic Bacteria as Revealed from Genome Analyses.</title>
        <authorList>
            <person name="Imhoff J.F."/>
            <person name="Rahn T."/>
            <person name="Kunzel S."/>
            <person name="Keller A."/>
            <person name="Neulinger S.C."/>
        </authorList>
    </citation>
    <scope>NUCLEOTIDE SEQUENCE [LARGE SCALE GENOMIC DNA]</scope>
    <source>
        <strain evidence="2 3">DSM 6210</strain>
    </source>
</reference>
<proteinExistence type="predicted"/>
<keyword evidence="3" id="KW-1185">Reference proteome</keyword>
<evidence type="ECO:0000313" key="3">
    <source>
        <dbReference type="Proteomes" id="UP000748752"/>
    </source>
</evidence>
<dbReference type="InterPro" id="IPR002716">
    <property type="entry name" value="PIN_dom"/>
</dbReference>
<dbReference type="InterPro" id="IPR041705">
    <property type="entry name" value="PIN_Sll0205"/>
</dbReference>
<evidence type="ECO:0000259" key="1">
    <source>
        <dbReference type="Pfam" id="PF01850"/>
    </source>
</evidence>
<protein>
    <recommendedName>
        <fullName evidence="1">PIN domain-containing protein</fullName>
    </recommendedName>
</protein>
<dbReference type="Gene3D" id="3.40.50.1010">
    <property type="entry name" value="5'-nuclease"/>
    <property type="match status" value="1"/>
</dbReference>
<dbReference type="PANTHER" id="PTHR36173">
    <property type="entry name" value="RIBONUCLEASE VAPC16-RELATED"/>
    <property type="match status" value="1"/>
</dbReference>
<comment type="caution">
    <text evidence="2">The sequence shown here is derived from an EMBL/GenBank/DDBJ whole genome shotgun (WGS) entry which is preliminary data.</text>
</comment>
<dbReference type="PANTHER" id="PTHR36173:SF1">
    <property type="entry name" value="RIBONUCLEASE VAPC22"/>
    <property type="match status" value="1"/>
</dbReference>
<dbReference type="CDD" id="cd09872">
    <property type="entry name" value="PIN_Sll0205-like"/>
    <property type="match status" value="1"/>
</dbReference>
<dbReference type="InterPro" id="IPR052919">
    <property type="entry name" value="TA_system_RNase"/>
</dbReference>
<name>A0ABS1CHX7_9GAMM</name>
<evidence type="ECO:0000313" key="2">
    <source>
        <dbReference type="EMBL" id="MBK1631448.1"/>
    </source>
</evidence>
<dbReference type="Pfam" id="PF01850">
    <property type="entry name" value="PIN"/>
    <property type="match status" value="1"/>
</dbReference>